<feature type="domain" description="Luciferase-like" evidence="2">
    <location>
        <begin position="15"/>
        <end position="305"/>
    </location>
</feature>
<proteinExistence type="predicted"/>
<dbReference type="InterPro" id="IPR019949">
    <property type="entry name" value="CmoO-like"/>
</dbReference>
<dbReference type="Gene3D" id="3.20.20.30">
    <property type="entry name" value="Luciferase-like domain"/>
    <property type="match status" value="1"/>
</dbReference>
<dbReference type="RefSeq" id="WP_282209975.1">
    <property type="nucleotide sequence ID" value="NZ_CP118247.1"/>
</dbReference>
<evidence type="ECO:0000256" key="1">
    <source>
        <dbReference type="ARBA" id="ARBA00007789"/>
    </source>
</evidence>
<sequence>MTQLIPLSLQDLAPVSEGTSTESALQQTVALAQLADHLGYERVWYAEHHGMPSIASSSPEVLIASAAARTRAIHVGSGGVMLPNHVPLRVVETYRTLAGLYPNRIDLGIGRAGGSDGRTLQALRSYGGEHFSEQLGEMLAFDNDDFGPEHPFSRVQVTPSGVQLPPIWLLGSSGASASAAGSLGAGYAFAAHFSHAPAAPAFEAYRYAFRANALFPKPHAMLCVSVVCAPTDEEAQFLSGSQALNWALFHSGQIRRLVSPEAAAAHEYSQKERDIITQQSALWIIGSPETVREKIMAKVAETGADEVMITTTMHSYELRQRSYRLLADAFGLTSRVF</sequence>
<dbReference type="InterPro" id="IPR050766">
    <property type="entry name" value="Bact_Lucif_Oxidored"/>
</dbReference>
<dbReference type="InterPro" id="IPR036661">
    <property type="entry name" value="Luciferase-like_sf"/>
</dbReference>
<dbReference type="PANTHER" id="PTHR30137">
    <property type="entry name" value="LUCIFERASE-LIKE MONOOXYGENASE"/>
    <property type="match status" value="1"/>
</dbReference>
<comment type="similarity">
    <text evidence="1">To bacterial alkanal monooxygenase alpha and beta chains.</text>
</comment>
<accession>A0ABY7YT20</accession>
<dbReference type="NCBIfam" id="TIGR03558">
    <property type="entry name" value="oxido_grp_1"/>
    <property type="match status" value="1"/>
</dbReference>
<gene>
    <name evidence="3" type="ORF">PSQ90_08845</name>
</gene>
<protein>
    <submittedName>
        <fullName evidence="3">LLM class flavin-dependent oxidoreductase</fullName>
    </submittedName>
</protein>
<name>A0ABY7YT20_9HYPH</name>
<dbReference type="EMBL" id="CP118247">
    <property type="protein sequence ID" value="WDR04454.1"/>
    <property type="molecule type" value="Genomic_DNA"/>
</dbReference>
<dbReference type="SUPFAM" id="SSF51679">
    <property type="entry name" value="Bacterial luciferase-like"/>
    <property type="match status" value="1"/>
</dbReference>
<evidence type="ECO:0000259" key="2">
    <source>
        <dbReference type="Pfam" id="PF00296"/>
    </source>
</evidence>
<dbReference type="InterPro" id="IPR011251">
    <property type="entry name" value="Luciferase-like_dom"/>
</dbReference>
<dbReference type="Proteomes" id="UP001222118">
    <property type="component" value="Chromosome"/>
</dbReference>
<dbReference type="PANTHER" id="PTHR30137:SF6">
    <property type="entry name" value="LUCIFERASE-LIKE MONOOXYGENASE"/>
    <property type="match status" value="1"/>
</dbReference>
<reference evidence="3 4" key="1">
    <citation type="submission" date="2023-02" db="EMBL/GenBank/DDBJ databases">
        <title>Devosia chondri sp. nov., isolated from the phycosphere of marine algae.</title>
        <authorList>
            <person name="Kim J.M."/>
            <person name="Lee J.K."/>
            <person name="Choi B.J."/>
            <person name="Bayburt H."/>
            <person name="Jeon C.O."/>
        </authorList>
    </citation>
    <scope>NUCLEOTIDE SEQUENCE [LARGE SCALE GENOMIC DNA]</scope>
    <source>
        <strain evidence="3 4">G2-5</strain>
    </source>
</reference>
<dbReference type="Pfam" id="PF00296">
    <property type="entry name" value="Bac_luciferase"/>
    <property type="match status" value="1"/>
</dbReference>
<evidence type="ECO:0000313" key="4">
    <source>
        <dbReference type="Proteomes" id="UP001222118"/>
    </source>
</evidence>
<organism evidence="3 4">
    <name type="scientific">Devosia rhodophyticola</name>
    <dbReference type="NCBI Taxonomy" id="3026423"/>
    <lineage>
        <taxon>Bacteria</taxon>
        <taxon>Pseudomonadati</taxon>
        <taxon>Pseudomonadota</taxon>
        <taxon>Alphaproteobacteria</taxon>
        <taxon>Hyphomicrobiales</taxon>
        <taxon>Devosiaceae</taxon>
        <taxon>Devosia</taxon>
    </lineage>
</organism>
<evidence type="ECO:0000313" key="3">
    <source>
        <dbReference type="EMBL" id="WDR04454.1"/>
    </source>
</evidence>
<keyword evidence="4" id="KW-1185">Reference proteome</keyword>